<keyword evidence="1 9" id="KW-0732">Signal</keyword>
<dbReference type="EMBL" id="AAPE02059206">
    <property type="status" value="NOT_ANNOTATED_CDS"/>
    <property type="molecule type" value="Genomic_DNA"/>
</dbReference>
<comment type="similarity">
    <text evidence="6">Belongs to the immunoglobulin superfamily. CEA family.</text>
</comment>
<organism evidence="11 12">
    <name type="scientific">Myotis lucifugus</name>
    <name type="common">Little brown bat</name>
    <dbReference type="NCBI Taxonomy" id="59463"/>
    <lineage>
        <taxon>Eukaryota</taxon>
        <taxon>Metazoa</taxon>
        <taxon>Chordata</taxon>
        <taxon>Craniata</taxon>
        <taxon>Vertebrata</taxon>
        <taxon>Euteleostomi</taxon>
        <taxon>Mammalia</taxon>
        <taxon>Eutheria</taxon>
        <taxon>Laurasiatheria</taxon>
        <taxon>Chiroptera</taxon>
        <taxon>Yangochiroptera</taxon>
        <taxon>Vespertilionidae</taxon>
        <taxon>Myotis</taxon>
    </lineage>
</organism>
<feature type="region of interest" description="Disordered" evidence="7">
    <location>
        <begin position="455"/>
        <end position="492"/>
    </location>
</feature>
<dbReference type="Gene3D" id="2.60.40.10">
    <property type="entry name" value="Immunoglobulins"/>
    <property type="match status" value="4"/>
</dbReference>
<dbReference type="Ensembl" id="ENSMLUT00000003474.2">
    <property type="protein sequence ID" value="ENSMLUP00000003162.2"/>
    <property type="gene ID" value="ENSMLUG00000003475.2"/>
</dbReference>
<dbReference type="GO" id="GO:0005886">
    <property type="term" value="C:plasma membrane"/>
    <property type="evidence" value="ECO:0007669"/>
    <property type="project" value="TreeGrafter"/>
</dbReference>
<dbReference type="CDD" id="cd20948">
    <property type="entry name" value="IgC2_CEACAM5-like"/>
    <property type="match status" value="1"/>
</dbReference>
<dbReference type="OMA" id="DITILWY"/>
<dbReference type="eggNOG" id="ENOG502RXPD">
    <property type="taxonomic scope" value="Eukaryota"/>
</dbReference>
<dbReference type="InterPro" id="IPR013106">
    <property type="entry name" value="Ig_V-set"/>
</dbReference>
<dbReference type="GO" id="GO:1990782">
    <property type="term" value="F:protein tyrosine kinase binding"/>
    <property type="evidence" value="ECO:0007669"/>
    <property type="project" value="TreeGrafter"/>
</dbReference>
<evidence type="ECO:0000256" key="1">
    <source>
        <dbReference type="ARBA" id="ARBA00022729"/>
    </source>
</evidence>
<dbReference type="GO" id="GO:0007165">
    <property type="term" value="P:signal transduction"/>
    <property type="evidence" value="ECO:0007669"/>
    <property type="project" value="TreeGrafter"/>
</dbReference>
<dbReference type="Pfam" id="PF13895">
    <property type="entry name" value="Ig_2"/>
    <property type="match status" value="1"/>
</dbReference>
<sequence length="516" mass="56422">METPSAPAHRGLVPRQGLLLAASLLTFWSLPTTAQLTIESVPPNAAEGKDVLLRVHNLPGNLFGYTWYKGEIVYSSRLIVSYIIDTQTTTFGPANSGRETIYPNGSLLFQNVTLNDTGYYTLKTTGKDLQEKKVTGQLRVYPELPKPSITSNNSLPVEHKDPVVLTCEPQVQETTYLWLINSQSLPASARLQLSKDNRTLTLLPVTRNDTGPYECETRNPVSAGHSDPFTLNVLYGPDAPTISPSDSHYLRGTNLNLSCQAASNPPAQYSWLINGSSQHPTQELFIPNITSNYSGSYTCLAHNSVSGLNRTTVKTITVYEPVGKPSIRASNATVTEHKDAVLLTCLTNDTGISIQWLFKNQSLLLMDRMKLSQGNSTLNIDPVRREDAGDYQCEVFNLVSYDISEPLRLDVQSEQNYTGYSVGTIVGSVIGVLIVVALGASLGYFLYLRRTRRASDPHGLREHPPPTATPGQGPSGTSAFPGPLPDPRTAGPIYEELLNPNTEVYCRIIPRADVAS</sequence>
<dbReference type="PANTHER" id="PTHR44427:SF1">
    <property type="entry name" value="CARCINOEMBRYONIC ANTIGEN-RELATED CELL ADHESION MOLECULE 1"/>
    <property type="match status" value="1"/>
</dbReference>
<keyword evidence="8" id="KW-0812">Transmembrane</keyword>
<dbReference type="EMBL" id="AAPE02059207">
    <property type="status" value="NOT_ANNOTATED_CDS"/>
    <property type="molecule type" value="Genomic_DNA"/>
</dbReference>
<dbReference type="STRING" id="59463.ENSMLUP00000003162"/>
<keyword evidence="3" id="KW-1015">Disulfide bond</keyword>
<dbReference type="Pfam" id="PF13927">
    <property type="entry name" value="Ig_3"/>
    <property type="match status" value="2"/>
</dbReference>
<feature type="chain" id="PRO_5003982349" description="Ig-like domain-containing protein" evidence="9">
    <location>
        <begin position="35"/>
        <end position="516"/>
    </location>
</feature>
<keyword evidence="12" id="KW-1185">Reference proteome</keyword>
<feature type="transmembrane region" description="Helical" evidence="8">
    <location>
        <begin position="425"/>
        <end position="447"/>
    </location>
</feature>
<dbReference type="InterPro" id="IPR050831">
    <property type="entry name" value="CEA_cell_adhesion"/>
</dbReference>
<dbReference type="FunCoup" id="L7N154">
    <property type="interactions" value="151"/>
</dbReference>
<dbReference type="SMART" id="SM00409">
    <property type="entry name" value="IG"/>
    <property type="match status" value="4"/>
</dbReference>
<evidence type="ECO:0000256" key="5">
    <source>
        <dbReference type="ARBA" id="ARBA00023319"/>
    </source>
</evidence>
<evidence type="ECO:0000256" key="3">
    <source>
        <dbReference type="ARBA" id="ARBA00023157"/>
    </source>
</evidence>
<dbReference type="CDD" id="cd12087">
    <property type="entry name" value="TM_EGFR-like"/>
    <property type="match status" value="1"/>
</dbReference>
<feature type="compositionally biased region" description="Polar residues" evidence="7">
    <location>
        <begin position="469"/>
        <end position="478"/>
    </location>
</feature>
<dbReference type="CDD" id="cd05740">
    <property type="entry name" value="IgI_hCEACAM_2_4_6_like"/>
    <property type="match status" value="1"/>
</dbReference>
<evidence type="ECO:0000256" key="2">
    <source>
        <dbReference type="ARBA" id="ARBA00022737"/>
    </source>
</evidence>
<keyword evidence="4" id="KW-0325">Glycoprotein</keyword>
<dbReference type="Proteomes" id="UP000001074">
    <property type="component" value="Unassembled WGS sequence"/>
</dbReference>
<dbReference type="HOGENOM" id="CLU_024555_2_1_1"/>
<dbReference type="GO" id="GO:0009986">
    <property type="term" value="C:cell surface"/>
    <property type="evidence" value="ECO:0007669"/>
    <property type="project" value="TreeGrafter"/>
</dbReference>
<protein>
    <recommendedName>
        <fullName evidence="10">Ig-like domain-containing protein</fullName>
    </recommendedName>
</protein>
<feature type="domain" description="Ig-like" evidence="10">
    <location>
        <begin position="325"/>
        <end position="404"/>
    </location>
</feature>
<keyword evidence="2" id="KW-0677">Repeat</keyword>
<evidence type="ECO:0000259" key="10">
    <source>
        <dbReference type="PROSITE" id="PS50835"/>
    </source>
</evidence>
<dbReference type="FunFam" id="2.60.40.10:FF:000244">
    <property type="entry name" value="carcinoembryonic antigen-related cell adhesion molecule 16"/>
    <property type="match status" value="2"/>
</dbReference>
<reference evidence="11" key="2">
    <citation type="submission" date="2025-08" db="UniProtKB">
        <authorList>
            <consortium name="Ensembl"/>
        </authorList>
    </citation>
    <scope>IDENTIFICATION</scope>
</reference>
<dbReference type="InterPro" id="IPR007110">
    <property type="entry name" value="Ig-like_dom"/>
</dbReference>
<dbReference type="InterPro" id="IPR013783">
    <property type="entry name" value="Ig-like_fold"/>
</dbReference>
<dbReference type="CDD" id="cd05774">
    <property type="entry name" value="IgV_CEACAM_D1"/>
    <property type="match status" value="1"/>
</dbReference>
<evidence type="ECO:0000313" key="11">
    <source>
        <dbReference type="Ensembl" id="ENSMLUP00000003162.2"/>
    </source>
</evidence>
<evidence type="ECO:0000313" key="12">
    <source>
        <dbReference type="Proteomes" id="UP000001074"/>
    </source>
</evidence>
<keyword evidence="5" id="KW-0393">Immunoglobulin domain</keyword>
<dbReference type="Pfam" id="PF07686">
    <property type="entry name" value="V-set"/>
    <property type="match status" value="1"/>
</dbReference>
<evidence type="ECO:0000256" key="4">
    <source>
        <dbReference type="ARBA" id="ARBA00023180"/>
    </source>
</evidence>
<reference evidence="11" key="3">
    <citation type="submission" date="2025-09" db="UniProtKB">
        <authorList>
            <consortium name="Ensembl"/>
        </authorList>
    </citation>
    <scope>IDENTIFICATION</scope>
</reference>
<feature type="compositionally biased region" description="Basic and acidic residues" evidence="7">
    <location>
        <begin position="455"/>
        <end position="464"/>
    </location>
</feature>
<dbReference type="InterPro" id="IPR003599">
    <property type="entry name" value="Ig_sub"/>
</dbReference>
<proteinExistence type="inferred from homology"/>
<feature type="domain" description="Ig-like" evidence="10">
    <location>
        <begin position="145"/>
        <end position="232"/>
    </location>
</feature>
<name>L7N154_MYOLU</name>
<evidence type="ECO:0000256" key="9">
    <source>
        <dbReference type="SAM" id="SignalP"/>
    </source>
</evidence>
<keyword evidence="8" id="KW-1133">Transmembrane helix</keyword>
<dbReference type="SUPFAM" id="SSF48726">
    <property type="entry name" value="Immunoglobulin"/>
    <property type="match status" value="4"/>
</dbReference>
<dbReference type="AlphaFoldDB" id="L7N154"/>
<dbReference type="InParanoid" id="L7N154"/>
<keyword evidence="8" id="KW-0472">Membrane</keyword>
<dbReference type="GO" id="GO:0002682">
    <property type="term" value="P:regulation of immune system process"/>
    <property type="evidence" value="ECO:0007669"/>
    <property type="project" value="TreeGrafter"/>
</dbReference>
<dbReference type="PANTHER" id="PTHR44427">
    <property type="entry name" value="CARCINOEMBRYONIC ANTIGEN-RELATED CELL ADHESION MOLECULE 19"/>
    <property type="match status" value="1"/>
</dbReference>
<evidence type="ECO:0000256" key="6">
    <source>
        <dbReference type="ARBA" id="ARBA00038222"/>
    </source>
</evidence>
<accession>L7N154</accession>
<dbReference type="PROSITE" id="PS50835">
    <property type="entry name" value="IG_LIKE"/>
    <property type="match status" value="3"/>
</dbReference>
<reference evidence="11 12" key="1">
    <citation type="journal article" date="2011" name="Nature">
        <title>A high-resolution map of human evolutionary constraint using 29 mammals.</title>
        <authorList>
            <person name="Lindblad-Toh K."/>
            <person name="Garber M."/>
            <person name="Zuk O."/>
            <person name="Lin M.F."/>
            <person name="Parker B.J."/>
            <person name="Washietl S."/>
            <person name="Kheradpour P."/>
            <person name="Ernst J."/>
            <person name="Jordan G."/>
            <person name="Mauceli E."/>
            <person name="Ward L.D."/>
            <person name="Lowe C.B."/>
            <person name="Holloway A.K."/>
            <person name="Clamp M."/>
            <person name="Gnerre S."/>
            <person name="Alfoldi J."/>
            <person name="Beal K."/>
            <person name="Chang J."/>
            <person name="Clawson H."/>
            <person name="Cuff J."/>
            <person name="Di Palma F."/>
            <person name="Fitzgerald S."/>
            <person name="Flicek P."/>
            <person name="Guttman M."/>
            <person name="Hubisz M.J."/>
            <person name="Jaffe D.B."/>
            <person name="Jungreis I."/>
            <person name="Kent W.J."/>
            <person name="Kostka D."/>
            <person name="Lara M."/>
            <person name="Martins A.L."/>
            <person name="Massingham T."/>
            <person name="Moltke I."/>
            <person name="Raney B.J."/>
            <person name="Rasmussen M.D."/>
            <person name="Robinson J."/>
            <person name="Stark A."/>
            <person name="Vilella A.J."/>
            <person name="Wen J."/>
            <person name="Xie X."/>
            <person name="Zody M.C."/>
            <person name="Baldwin J."/>
            <person name="Bloom T."/>
            <person name="Chin C.W."/>
            <person name="Heiman D."/>
            <person name="Nicol R."/>
            <person name="Nusbaum C."/>
            <person name="Young S."/>
            <person name="Wilkinson J."/>
            <person name="Worley K.C."/>
            <person name="Kovar C.L."/>
            <person name="Muzny D.M."/>
            <person name="Gibbs R.A."/>
            <person name="Cree A."/>
            <person name="Dihn H.H."/>
            <person name="Fowler G."/>
            <person name="Jhangiani S."/>
            <person name="Joshi V."/>
            <person name="Lee S."/>
            <person name="Lewis L.R."/>
            <person name="Nazareth L.V."/>
            <person name="Okwuonu G."/>
            <person name="Santibanez J."/>
            <person name="Warren W.C."/>
            <person name="Mardis E.R."/>
            <person name="Weinstock G.M."/>
            <person name="Wilson R.K."/>
            <person name="Delehaunty K."/>
            <person name="Dooling D."/>
            <person name="Fronik C."/>
            <person name="Fulton L."/>
            <person name="Fulton B."/>
            <person name="Graves T."/>
            <person name="Minx P."/>
            <person name="Sodergren E."/>
            <person name="Birney E."/>
            <person name="Margulies E.H."/>
            <person name="Herrero J."/>
            <person name="Green E.D."/>
            <person name="Haussler D."/>
            <person name="Siepel A."/>
            <person name="Goldman N."/>
            <person name="Pollard K.S."/>
            <person name="Pedersen J.S."/>
            <person name="Lander E.S."/>
            <person name="Kellis M."/>
        </authorList>
    </citation>
    <scope>NUCLEOTIDE SEQUENCE [LARGE SCALE GENOMIC DNA]</scope>
</reference>
<dbReference type="SMART" id="SM00408">
    <property type="entry name" value="IGc2"/>
    <property type="match status" value="3"/>
</dbReference>
<dbReference type="InterPro" id="IPR003598">
    <property type="entry name" value="Ig_sub2"/>
</dbReference>
<dbReference type="InterPro" id="IPR036179">
    <property type="entry name" value="Ig-like_dom_sf"/>
</dbReference>
<evidence type="ECO:0000256" key="7">
    <source>
        <dbReference type="SAM" id="MobiDB-lite"/>
    </source>
</evidence>
<dbReference type="FunFam" id="2.60.40.10:FF:000340">
    <property type="entry name" value="Carcinoembryonic antigen-related cell adhesion molecule 1"/>
    <property type="match status" value="1"/>
</dbReference>
<dbReference type="FunFam" id="2.60.40.10:FF:000517">
    <property type="entry name" value="Carcinoembryonic antigen-related cell adhesion molecule 1"/>
    <property type="match status" value="1"/>
</dbReference>
<feature type="signal peptide" evidence="9">
    <location>
        <begin position="1"/>
        <end position="34"/>
    </location>
</feature>
<dbReference type="GeneTree" id="ENSGT01100000263479"/>
<evidence type="ECO:0000256" key="8">
    <source>
        <dbReference type="SAM" id="Phobius"/>
    </source>
</evidence>
<feature type="domain" description="Ig-like" evidence="10">
    <location>
        <begin position="237"/>
        <end position="317"/>
    </location>
</feature>